<feature type="compositionally biased region" description="Basic and acidic residues" evidence="1">
    <location>
        <begin position="403"/>
        <end position="412"/>
    </location>
</feature>
<feature type="compositionally biased region" description="Polar residues" evidence="1">
    <location>
        <begin position="735"/>
        <end position="760"/>
    </location>
</feature>
<protein>
    <submittedName>
        <fullName evidence="3">C2H2-type domain-containing protein</fullName>
    </submittedName>
</protein>
<feature type="region of interest" description="Disordered" evidence="1">
    <location>
        <begin position="583"/>
        <end position="615"/>
    </location>
</feature>
<proteinExistence type="predicted"/>
<feature type="region of interest" description="Disordered" evidence="1">
    <location>
        <begin position="95"/>
        <end position="123"/>
    </location>
</feature>
<dbReference type="PROSITE" id="PS00028">
    <property type="entry name" value="ZINC_FINGER_C2H2_1"/>
    <property type="match status" value="2"/>
</dbReference>
<feature type="region of interest" description="Disordered" evidence="1">
    <location>
        <begin position="136"/>
        <end position="159"/>
    </location>
</feature>
<feature type="compositionally biased region" description="Polar residues" evidence="1">
    <location>
        <begin position="67"/>
        <end position="77"/>
    </location>
</feature>
<organism evidence="3">
    <name type="scientific">Mesocestoides corti</name>
    <name type="common">Flatworm</name>
    <dbReference type="NCBI Taxonomy" id="53468"/>
    <lineage>
        <taxon>Eukaryota</taxon>
        <taxon>Metazoa</taxon>
        <taxon>Spiralia</taxon>
        <taxon>Lophotrochozoa</taxon>
        <taxon>Platyhelminthes</taxon>
        <taxon>Cestoda</taxon>
        <taxon>Eucestoda</taxon>
        <taxon>Cyclophyllidea</taxon>
        <taxon>Mesocestoididae</taxon>
        <taxon>Mesocestoides</taxon>
    </lineage>
</organism>
<feature type="domain" description="C2H2-type" evidence="2">
    <location>
        <begin position="1"/>
        <end position="24"/>
    </location>
</feature>
<feature type="domain" description="C2H2-type" evidence="2">
    <location>
        <begin position="503"/>
        <end position="525"/>
    </location>
</feature>
<sequence length="886" mass="95998">CPHPRCGRRYQARIGLTRHLVKYHGEIIDEDEVPLKPKPLLSTDSASDLLQVSSAVVNTNDDPHSRSPASLSAPPTSGQSFLTVCYPLRTIRLDQRSSRSLDRSKSQRRCSSPPPCSSTSTLTCPPLYLTPHVTAASRSALRSQTSPRLSSEKPGTNGVSGGGKVAIVSMQHSPPTTTASTAHFDHQQRQSHPPFHMSVYSTERSELPSVSGGALTEPWCCSNSDRTPPFVNVPHCSCCWPDDAEDFENDAEDEDFLEKDCSSDLGFDSSCYFSNRPTDSLPCLLHPTNPRHFHSPSFSPPPSFHLLPRGSAIDLSTAAMTEECSSCCWTADSDFSGSIGGGHCGRHSSEDGKGTGGGDFRTSPYPRITPSRQRKQRLSSTSSTMLLCRRRFSITGDKKMRWRRGDRCERRRTMSSGGDSSGGILATTATDTTESANTARSSSVVFGGGDNPSSFARRSEELVACPVHDCGLVCSGCENLCEHLKECHLPDSLNKPVRLVFACPVKECRAFCANEAAFEAHFDAHLESRNSGKIGELFRRSNTLNCDDPIDVKLRQRQRRSHLKSASSLVDLNMDFFDDLLSEPTYQRPSTSTTADKVSCPTRTSPAKPDSPSTPVTLLDAENWSLLQALDLLPDDVLHELLQEKTGVSTSGATVGPPVLNPGGSGNTPTLPNGSFGLIGGDDRSSGGPSKQTPMVISCSSASDSEVSAVHSDDCHQGAKCGGGGVVKRQRNSFTCLGSPTRDQSTLSRARSTQLRSENGTPPPHAQPSASQLLFQKKSMASHAVSTEDLLRSSKPWQCTFEWPNSSCSCHDDRAPTSESFATSAKNDLVSAFHLSDTDMPPLSSILPSSSSSSAYPPRRFVNRLKRRRRTFGGRFFTVDSRFIPP</sequence>
<feature type="compositionally biased region" description="Polar residues" evidence="1">
    <location>
        <begin position="584"/>
        <end position="615"/>
    </location>
</feature>
<dbReference type="SMART" id="SM00355">
    <property type="entry name" value="ZnF_C2H2"/>
    <property type="match status" value="3"/>
</dbReference>
<dbReference type="WBParaSite" id="MCU_012361-RA">
    <property type="protein sequence ID" value="MCU_012361-RA"/>
    <property type="gene ID" value="MCU_012361"/>
</dbReference>
<evidence type="ECO:0000313" key="3">
    <source>
        <dbReference type="WBParaSite" id="MCU_012361-RA"/>
    </source>
</evidence>
<evidence type="ECO:0000256" key="1">
    <source>
        <dbReference type="SAM" id="MobiDB-lite"/>
    </source>
</evidence>
<evidence type="ECO:0000259" key="2">
    <source>
        <dbReference type="PROSITE" id="PS00028"/>
    </source>
</evidence>
<feature type="region of interest" description="Disordered" evidence="1">
    <location>
        <begin position="346"/>
        <end position="381"/>
    </location>
</feature>
<dbReference type="AlphaFoldDB" id="A0A5K3G057"/>
<feature type="compositionally biased region" description="Polar residues" evidence="1">
    <location>
        <begin position="136"/>
        <end position="149"/>
    </location>
</feature>
<feature type="compositionally biased region" description="Basic and acidic residues" evidence="1">
    <location>
        <begin position="95"/>
        <end position="105"/>
    </location>
</feature>
<name>A0A5K3G057_MESCO</name>
<accession>A0A5K3G057</accession>
<feature type="region of interest" description="Disordered" evidence="1">
    <location>
        <begin position="403"/>
        <end position="425"/>
    </location>
</feature>
<feature type="region of interest" description="Disordered" evidence="1">
    <location>
        <begin position="58"/>
        <end position="77"/>
    </location>
</feature>
<reference evidence="3" key="1">
    <citation type="submission" date="2019-11" db="UniProtKB">
        <authorList>
            <consortium name="WormBaseParasite"/>
        </authorList>
    </citation>
    <scope>IDENTIFICATION</scope>
</reference>
<feature type="region of interest" description="Disordered" evidence="1">
    <location>
        <begin position="735"/>
        <end position="770"/>
    </location>
</feature>
<dbReference type="InterPro" id="IPR013087">
    <property type="entry name" value="Znf_C2H2_type"/>
</dbReference>